<protein>
    <submittedName>
        <fullName evidence="2">Uncharacterized protein</fullName>
    </submittedName>
</protein>
<feature type="region of interest" description="Disordered" evidence="1">
    <location>
        <begin position="257"/>
        <end position="317"/>
    </location>
</feature>
<comment type="caution">
    <text evidence="2">The sequence shown here is derived from an EMBL/GenBank/DDBJ whole genome shotgun (WGS) entry which is preliminary data.</text>
</comment>
<gene>
    <name evidence="2" type="ORF">OJ252_1108</name>
</gene>
<feature type="region of interest" description="Disordered" evidence="1">
    <location>
        <begin position="507"/>
        <end position="548"/>
    </location>
</feature>
<accession>A0ABQ8P935</accession>
<feature type="compositionally biased region" description="Polar residues" evidence="1">
    <location>
        <begin position="289"/>
        <end position="309"/>
    </location>
</feature>
<organism evidence="2 3">
    <name type="scientific">Cryptosporidium canis</name>
    <dbReference type="NCBI Taxonomy" id="195482"/>
    <lineage>
        <taxon>Eukaryota</taxon>
        <taxon>Sar</taxon>
        <taxon>Alveolata</taxon>
        <taxon>Apicomplexa</taxon>
        <taxon>Conoidasida</taxon>
        <taxon>Coccidia</taxon>
        <taxon>Eucoccidiorida</taxon>
        <taxon>Eimeriorina</taxon>
        <taxon>Cryptosporidiidae</taxon>
        <taxon>Cryptosporidium</taxon>
    </lineage>
</organism>
<feature type="compositionally biased region" description="Basic and acidic residues" evidence="1">
    <location>
        <begin position="883"/>
        <end position="900"/>
    </location>
</feature>
<feature type="region of interest" description="Disordered" evidence="1">
    <location>
        <begin position="879"/>
        <end position="904"/>
    </location>
</feature>
<dbReference type="Proteomes" id="UP001071777">
    <property type="component" value="Unassembled WGS sequence"/>
</dbReference>
<dbReference type="EMBL" id="JAPCXB010000040">
    <property type="protein sequence ID" value="KAJ1612867.1"/>
    <property type="molecule type" value="Genomic_DNA"/>
</dbReference>
<feature type="region of interest" description="Disordered" evidence="1">
    <location>
        <begin position="184"/>
        <end position="223"/>
    </location>
</feature>
<sequence>MLVIKEDDYNSLWAELQWPGEKFDRVMGYFRRYAGVEEGLSRERLSKLLLDLGKSCYTVRGGVSSMTERGDLCWIMSGSNMLSGSQFMCLAGLLDNSTPHSTSSPAGLLRLEMIFMYYDKGNKGYWNVHDWELLMKDIQYPAENGEKLVPYPLPVDQSISFETLKKLVDTRRLRGTSQLLRVSFEGGSPDKTSLEETKQRNSNKSKDSEKPAFEANENADESQTCNLKQGHVEYVKLSEKTTYSPILHGRGIVHNERFQSGLSTQKLQVFSPRKKGPERNSPTRRRPQKQSSEALGESSMDQVTQSPRPLTSRGGAFIDYGMRPSAYQEGVSSYMSKIPVVPGSPNTNYTPRMAFRGSVVPSQYFTVNDGRTFIVNQATPSVVPSAIQHIPYQIPVNSPYQNMPVQQYIHPATNYISPRLASQVKKGVVESGASGASGSSLMSSSGVVDDTKGDLHSFNKLQTFGQSLQNVGQSIMSIIPKVFSVPNITVGAGNYSYVSQEDVQRRGGKGLSSESVGHRLQGSPVSITNTNEHPEMNRAYGSSEKGGSLEEVNSNLDEALSNGMTLPNFHSTYSNENYPMSIDLTKLNIVSLPAIPENASNFNSYKVGDSSKESCVGSDGVKQTNIDEEPACEAESSVRRPIRIEEVDHFFTFMEQLLYNEIVGSEGLFGRIMESHESSFQLTDKEEMLIGPVMQLVTMDQFVLTFALNCVVSHQYSDNSHAQNEGVLGNGVSIDKVGEKIDKLIDLFHRIYRIMYQDLSNEVERNGGKVLDSMSKDGQDSSDNDAFIGYSFLPYIVKMVWEKVRTAMEGDLDVVETIKDICVVYYHYLLESNGSFTSEGGSQGSPTMRYNSVEEMIEIVRQRYVVAMKMLSLNNSAKTSSAEAKRMKSQSSEKEKELVDTRQAPLAYQPKIQNQTNSQARARNRSFYQAQGSSKGEGLNLILKEVDRNVFVPVAKSRASNSSPHYPLLTATSSPNYNWVHQNMVGGAESSAATVGGNSSRRGLVLDSGEFNPNVIPCVLQESAVDMENSSEHHHNKVLAHQEPVSGKRSTIGGPSFVSAVHASYSHANVGAISAKAPTNVASYCPAEHTLTDKIPETRLERKSRIPSRIL</sequence>
<name>A0ABQ8P935_9CRYT</name>
<keyword evidence="3" id="KW-1185">Reference proteome</keyword>
<proteinExistence type="predicted"/>
<evidence type="ECO:0000313" key="2">
    <source>
        <dbReference type="EMBL" id="KAJ1612867.1"/>
    </source>
</evidence>
<feature type="compositionally biased region" description="Basic and acidic residues" evidence="1">
    <location>
        <begin position="192"/>
        <end position="212"/>
    </location>
</feature>
<feature type="compositionally biased region" description="Polar residues" evidence="1">
    <location>
        <begin position="258"/>
        <end position="268"/>
    </location>
</feature>
<reference evidence="2" key="1">
    <citation type="submission" date="2022-10" db="EMBL/GenBank/DDBJ databases">
        <title>Adaptive evolution leads to modifications in subtelomeric GC content in a zoonotic Cryptosporidium species.</title>
        <authorList>
            <person name="Li J."/>
            <person name="Feng Y."/>
            <person name="Xiao L."/>
        </authorList>
    </citation>
    <scope>NUCLEOTIDE SEQUENCE</scope>
    <source>
        <strain evidence="2">25894</strain>
    </source>
</reference>
<feature type="compositionally biased region" description="Basic residues" evidence="1">
    <location>
        <begin position="272"/>
        <end position="288"/>
    </location>
</feature>
<evidence type="ECO:0000313" key="3">
    <source>
        <dbReference type="Proteomes" id="UP001071777"/>
    </source>
</evidence>
<evidence type="ECO:0000256" key="1">
    <source>
        <dbReference type="SAM" id="MobiDB-lite"/>
    </source>
</evidence>